<feature type="transmembrane region" description="Helical" evidence="6">
    <location>
        <begin position="213"/>
        <end position="231"/>
    </location>
</feature>
<keyword evidence="8" id="KW-1185">Reference proteome</keyword>
<dbReference type="Proteomes" id="UP000308037">
    <property type="component" value="Unassembled WGS sequence"/>
</dbReference>
<dbReference type="GO" id="GO:0005886">
    <property type="term" value="C:plasma membrane"/>
    <property type="evidence" value="ECO:0007669"/>
    <property type="project" value="UniProtKB-SubCell"/>
</dbReference>
<name>A0A4U5JCW2_9EURY</name>
<evidence type="ECO:0000256" key="4">
    <source>
        <dbReference type="ARBA" id="ARBA00022989"/>
    </source>
</evidence>
<keyword evidence="4 6" id="KW-1133">Transmembrane helix</keyword>
<dbReference type="AlphaFoldDB" id="A0A4U5JCW2"/>
<dbReference type="InterPro" id="IPR018383">
    <property type="entry name" value="UPF0324_pro"/>
</dbReference>
<feature type="transmembrane region" description="Helical" evidence="6">
    <location>
        <begin position="278"/>
        <end position="296"/>
    </location>
</feature>
<feature type="transmembrane region" description="Helical" evidence="6">
    <location>
        <begin position="119"/>
        <end position="140"/>
    </location>
</feature>
<dbReference type="RefSeq" id="WP_137276436.1">
    <property type="nucleotide sequence ID" value="NZ_QKNX01000003.1"/>
</dbReference>
<feature type="transmembrane region" description="Helical" evidence="6">
    <location>
        <begin position="179"/>
        <end position="201"/>
    </location>
</feature>
<feature type="transmembrane region" description="Helical" evidence="6">
    <location>
        <begin position="88"/>
        <end position="107"/>
    </location>
</feature>
<proteinExistence type="predicted"/>
<keyword evidence="5 6" id="KW-0472">Membrane</keyword>
<evidence type="ECO:0000256" key="3">
    <source>
        <dbReference type="ARBA" id="ARBA00022692"/>
    </source>
</evidence>
<dbReference type="PANTHER" id="PTHR30106:SF1">
    <property type="entry name" value="UPF0324 MEMBRANE PROTEIN FN0533"/>
    <property type="match status" value="1"/>
</dbReference>
<evidence type="ECO:0000256" key="2">
    <source>
        <dbReference type="ARBA" id="ARBA00022475"/>
    </source>
</evidence>
<comment type="subcellular location">
    <subcellularLocation>
        <location evidence="1">Cell membrane</location>
        <topology evidence="1">Multi-pass membrane protein</topology>
    </subcellularLocation>
</comment>
<feature type="transmembrane region" description="Helical" evidence="6">
    <location>
        <begin position="146"/>
        <end position="167"/>
    </location>
</feature>
<evidence type="ECO:0000313" key="7">
    <source>
        <dbReference type="EMBL" id="TKR25437.1"/>
    </source>
</evidence>
<evidence type="ECO:0000256" key="5">
    <source>
        <dbReference type="ARBA" id="ARBA00023136"/>
    </source>
</evidence>
<keyword evidence="2" id="KW-1003">Cell membrane</keyword>
<feature type="transmembrane region" description="Helical" evidence="6">
    <location>
        <begin position="308"/>
        <end position="328"/>
    </location>
</feature>
<gene>
    <name evidence="7" type="ORF">DM868_08405</name>
</gene>
<comment type="caution">
    <text evidence="7">The sequence shown here is derived from an EMBL/GenBank/DDBJ whole genome shotgun (WGS) entry which is preliminary data.</text>
</comment>
<feature type="transmembrane region" description="Helical" evidence="6">
    <location>
        <begin position="63"/>
        <end position="82"/>
    </location>
</feature>
<evidence type="ECO:0000313" key="8">
    <source>
        <dbReference type="Proteomes" id="UP000308037"/>
    </source>
</evidence>
<dbReference type="EMBL" id="QKNX01000003">
    <property type="protein sequence ID" value="TKR25437.1"/>
    <property type="molecule type" value="Genomic_DNA"/>
</dbReference>
<accession>A0A4U5JCW2</accession>
<dbReference type="PANTHER" id="PTHR30106">
    <property type="entry name" value="INNER MEMBRANE PROTEIN YEIH-RELATED"/>
    <property type="match status" value="1"/>
</dbReference>
<dbReference type="Pfam" id="PF03601">
    <property type="entry name" value="Cons_hypoth698"/>
    <property type="match status" value="1"/>
</dbReference>
<sequence length="329" mass="33310">MVADTLEAIPGFLALCLGALVARGLSGVVGVNELLLAIGLGVLATNVVGIPDRLRPGTATHGVWLAAGIVLLGASLTVEPVLETGSTVLLLLLGTVLATVATVEVIARNVAGLPERLGSLLAAGAGICGVSAVVAVGGAVRARETQIAYAAGVVLLVDAITIVVYPIVGSLLDLPANVFGVWAGVSMLSTGPVVAVGFAHSEAAGQWATLTKLTRNALIGVVALGYATYYARREADGTVSPRVLWANVPTFVLGFLALVALASLGAFSPGQQASISNAVDWLFLLAFVGLGTEIRLDDLRRTGIRPALVVFATIVLVSALSLSVALAVL</sequence>
<dbReference type="OrthoDB" id="26684at2157"/>
<feature type="transmembrane region" description="Helical" evidence="6">
    <location>
        <begin position="34"/>
        <end position="51"/>
    </location>
</feature>
<evidence type="ECO:0000256" key="6">
    <source>
        <dbReference type="SAM" id="Phobius"/>
    </source>
</evidence>
<feature type="transmembrane region" description="Helical" evidence="6">
    <location>
        <begin position="243"/>
        <end position="266"/>
    </location>
</feature>
<reference evidence="7 8" key="1">
    <citation type="submission" date="2019-04" db="EMBL/GenBank/DDBJ databases">
        <title>Natronomonas sp. F20-122 a newhaloarchaeon isolated from a saline saltern of Isla Bacuta, Huelva, Spain.</title>
        <authorList>
            <person name="Duran-Viseras A."/>
            <person name="Sanchez-Porro C."/>
            <person name="Ventosa A."/>
        </authorList>
    </citation>
    <scope>NUCLEOTIDE SEQUENCE [LARGE SCALE GENOMIC DNA]</scope>
    <source>
        <strain evidence="7 8">F20-122</strain>
    </source>
</reference>
<evidence type="ECO:0000256" key="1">
    <source>
        <dbReference type="ARBA" id="ARBA00004651"/>
    </source>
</evidence>
<keyword evidence="3 6" id="KW-0812">Transmembrane</keyword>
<protein>
    <submittedName>
        <fullName evidence="7">Putative sulfate exporter family transporter</fullName>
    </submittedName>
</protein>
<organism evidence="7 8">
    <name type="scientific">Natronomonas salsuginis</name>
    <dbReference type="NCBI Taxonomy" id="2217661"/>
    <lineage>
        <taxon>Archaea</taxon>
        <taxon>Methanobacteriati</taxon>
        <taxon>Methanobacteriota</taxon>
        <taxon>Stenosarchaea group</taxon>
        <taxon>Halobacteria</taxon>
        <taxon>Halobacteriales</taxon>
        <taxon>Natronomonadaceae</taxon>
        <taxon>Natronomonas</taxon>
    </lineage>
</organism>